<feature type="domain" description="N-acetyltransferase" evidence="3">
    <location>
        <begin position="81"/>
        <end position="227"/>
    </location>
</feature>
<accession>A0A2B7XZH2</accession>
<dbReference type="InterPro" id="IPR000182">
    <property type="entry name" value="GNAT_dom"/>
</dbReference>
<name>A0A2B7XZH2_9EURO</name>
<dbReference type="EMBL" id="PDNB01000012">
    <property type="protein sequence ID" value="PGH17204.1"/>
    <property type="molecule type" value="Genomic_DNA"/>
</dbReference>
<dbReference type="AlphaFoldDB" id="A0A2B7XZH2"/>
<evidence type="ECO:0000256" key="1">
    <source>
        <dbReference type="ARBA" id="ARBA00022679"/>
    </source>
</evidence>
<keyword evidence="1" id="KW-0808">Transferase</keyword>
<keyword evidence="2" id="KW-0012">Acyltransferase</keyword>
<dbReference type="OrthoDB" id="9975416at2759"/>
<proteinExistence type="predicted"/>
<dbReference type="InterPro" id="IPR016181">
    <property type="entry name" value="Acyl_CoA_acyltransferase"/>
</dbReference>
<dbReference type="PANTHER" id="PTHR43420">
    <property type="entry name" value="ACETYLTRANSFERASE"/>
    <property type="match status" value="1"/>
</dbReference>
<sequence>MAPSTRVIQVHRPLASSPLEEQLCQRYKTARLRALKEDPQAFSSTYEQESKFNHADWAKRLRNPLGKTFAVVRTEAGNNATEIEHLTGNEWLGMIVFIGPRALPADGSESNTPWKPFLPPADNNEAPSLASIEGSEAAYVAVSMFVLAEARRQGLGRKLIGAGVEAVRQEAISMRATRANVGLWVEADNKPSQRLYEECGFSFLPKDPALQGGLGVDSQVVMGKVIELSG</sequence>
<dbReference type="SUPFAM" id="SSF55729">
    <property type="entry name" value="Acyl-CoA N-acyltransferases (Nat)"/>
    <property type="match status" value="1"/>
</dbReference>
<organism evidence="4 5">
    <name type="scientific">Helicocarpus griseus UAMH5409</name>
    <dbReference type="NCBI Taxonomy" id="1447875"/>
    <lineage>
        <taxon>Eukaryota</taxon>
        <taxon>Fungi</taxon>
        <taxon>Dikarya</taxon>
        <taxon>Ascomycota</taxon>
        <taxon>Pezizomycotina</taxon>
        <taxon>Eurotiomycetes</taxon>
        <taxon>Eurotiomycetidae</taxon>
        <taxon>Onygenales</taxon>
        <taxon>Ajellomycetaceae</taxon>
        <taxon>Helicocarpus</taxon>
    </lineage>
</organism>
<dbReference type="Gene3D" id="3.40.630.30">
    <property type="match status" value="1"/>
</dbReference>
<gene>
    <name evidence="4" type="ORF">AJ79_01342</name>
</gene>
<protein>
    <recommendedName>
        <fullName evidence="3">N-acetyltransferase domain-containing protein</fullName>
    </recommendedName>
</protein>
<dbReference type="InterPro" id="IPR050680">
    <property type="entry name" value="YpeA/RimI_acetyltransf"/>
</dbReference>
<reference evidence="4 5" key="1">
    <citation type="submission" date="2017-10" db="EMBL/GenBank/DDBJ databases">
        <title>Comparative genomics in systemic dimorphic fungi from Ajellomycetaceae.</title>
        <authorList>
            <person name="Munoz J.F."/>
            <person name="Mcewen J.G."/>
            <person name="Clay O.K."/>
            <person name="Cuomo C.A."/>
        </authorList>
    </citation>
    <scope>NUCLEOTIDE SEQUENCE [LARGE SCALE GENOMIC DNA]</scope>
    <source>
        <strain evidence="4 5">UAMH5409</strain>
    </source>
</reference>
<dbReference type="CDD" id="cd04301">
    <property type="entry name" value="NAT_SF"/>
    <property type="match status" value="1"/>
</dbReference>
<keyword evidence="5" id="KW-1185">Reference proteome</keyword>
<dbReference type="GO" id="GO:0016747">
    <property type="term" value="F:acyltransferase activity, transferring groups other than amino-acyl groups"/>
    <property type="evidence" value="ECO:0007669"/>
    <property type="project" value="InterPro"/>
</dbReference>
<dbReference type="PANTHER" id="PTHR43420:SF12">
    <property type="entry name" value="N-ACETYLTRANSFERASE DOMAIN-CONTAINING PROTEIN"/>
    <property type="match status" value="1"/>
</dbReference>
<dbReference type="PROSITE" id="PS51186">
    <property type="entry name" value="GNAT"/>
    <property type="match status" value="1"/>
</dbReference>
<evidence type="ECO:0000313" key="4">
    <source>
        <dbReference type="EMBL" id="PGH17204.1"/>
    </source>
</evidence>
<dbReference type="Pfam" id="PF00583">
    <property type="entry name" value="Acetyltransf_1"/>
    <property type="match status" value="1"/>
</dbReference>
<dbReference type="Proteomes" id="UP000223968">
    <property type="component" value="Unassembled WGS sequence"/>
</dbReference>
<comment type="caution">
    <text evidence="4">The sequence shown here is derived from an EMBL/GenBank/DDBJ whole genome shotgun (WGS) entry which is preliminary data.</text>
</comment>
<evidence type="ECO:0000259" key="3">
    <source>
        <dbReference type="PROSITE" id="PS51186"/>
    </source>
</evidence>
<evidence type="ECO:0000313" key="5">
    <source>
        <dbReference type="Proteomes" id="UP000223968"/>
    </source>
</evidence>
<evidence type="ECO:0000256" key="2">
    <source>
        <dbReference type="ARBA" id="ARBA00023315"/>
    </source>
</evidence>